<keyword evidence="1" id="KW-0812">Transmembrane</keyword>
<proteinExistence type="predicted"/>
<dbReference type="AlphaFoldDB" id="A0A494TN54"/>
<feature type="transmembrane region" description="Helical" evidence="1">
    <location>
        <begin position="48"/>
        <end position="67"/>
    </location>
</feature>
<dbReference type="EMBL" id="CP032829">
    <property type="protein sequence ID" value="AYJ87291.1"/>
    <property type="molecule type" value="Genomic_DNA"/>
</dbReference>
<gene>
    <name evidence="2" type="ORF">D3Y57_16805</name>
</gene>
<keyword evidence="1" id="KW-0472">Membrane</keyword>
<feature type="transmembrane region" description="Helical" evidence="1">
    <location>
        <begin position="6"/>
        <end position="28"/>
    </location>
</feature>
<accession>A0A494TN54</accession>
<evidence type="ECO:0000256" key="1">
    <source>
        <dbReference type="SAM" id="Phobius"/>
    </source>
</evidence>
<dbReference type="Proteomes" id="UP000276254">
    <property type="component" value="Chromosome"/>
</dbReference>
<reference evidence="2 3" key="1">
    <citation type="submission" date="2018-09" db="EMBL/GenBank/DDBJ databases">
        <title>Sphingomonas peninsula sp. nov., isolated from fildes peninsula, Antarctic soil.</title>
        <authorList>
            <person name="Yingchao G."/>
        </authorList>
    </citation>
    <scope>NUCLEOTIDE SEQUENCE [LARGE SCALE GENOMIC DNA]</scope>
    <source>
        <strain evidence="2 3">YZ-8</strain>
    </source>
</reference>
<organism evidence="2 3">
    <name type="scientific">Sphingomonas paeninsulae</name>
    <dbReference type="NCBI Taxonomy" id="2319844"/>
    <lineage>
        <taxon>Bacteria</taxon>
        <taxon>Pseudomonadati</taxon>
        <taxon>Pseudomonadota</taxon>
        <taxon>Alphaproteobacteria</taxon>
        <taxon>Sphingomonadales</taxon>
        <taxon>Sphingomonadaceae</taxon>
        <taxon>Sphingomonas</taxon>
    </lineage>
</organism>
<keyword evidence="3" id="KW-1185">Reference proteome</keyword>
<evidence type="ECO:0000313" key="2">
    <source>
        <dbReference type="EMBL" id="AYJ87291.1"/>
    </source>
</evidence>
<keyword evidence="1" id="KW-1133">Transmembrane helix</keyword>
<evidence type="ECO:0000313" key="3">
    <source>
        <dbReference type="Proteomes" id="UP000276254"/>
    </source>
</evidence>
<sequence>MALMLTYHPILKLIIIILTATGGTAYTYMRVRTSYQKVDGARDGFQRFCLVFSFKQLGACLLFSLLVI</sequence>
<name>A0A494TN54_SPHPE</name>
<protein>
    <submittedName>
        <fullName evidence="2">Uncharacterized protein</fullName>
    </submittedName>
</protein>
<dbReference type="KEGG" id="spha:D3Y57_16805"/>